<dbReference type="Pfam" id="PF12256">
    <property type="entry name" value="TcdB_toxin_midN"/>
    <property type="match status" value="1"/>
</dbReference>
<evidence type="ECO:0000256" key="6">
    <source>
        <dbReference type="SAM" id="Phobius"/>
    </source>
</evidence>
<protein>
    <submittedName>
        <fullName evidence="9">RHS repeat-associated protein</fullName>
    </submittedName>
</protein>
<dbReference type="Pfam" id="PF13517">
    <property type="entry name" value="FG-GAP_3"/>
    <property type="match status" value="1"/>
</dbReference>
<evidence type="ECO:0000256" key="3">
    <source>
        <dbReference type="ARBA" id="ARBA00022729"/>
    </source>
</evidence>
<feature type="transmembrane region" description="Helical" evidence="6">
    <location>
        <begin position="2476"/>
        <end position="2499"/>
    </location>
</feature>
<keyword evidence="6" id="KW-0812">Transmembrane</keyword>
<feature type="region of interest" description="Disordered" evidence="5">
    <location>
        <begin position="2192"/>
        <end position="2211"/>
    </location>
</feature>
<dbReference type="SUPFAM" id="SSF69318">
    <property type="entry name" value="Integrin alpha N-terminal domain"/>
    <property type="match status" value="1"/>
</dbReference>
<feature type="domain" description="Insecticide toxin TcdB middle/C-terminal" evidence="7">
    <location>
        <begin position="918"/>
        <end position="1023"/>
    </location>
</feature>
<dbReference type="InterPro" id="IPR022385">
    <property type="entry name" value="Rhs_assc_core"/>
</dbReference>
<dbReference type="Proteomes" id="UP001248709">
    <property type="component" value="Unassembled WGS sequence"/>
</dbReference>
<feature type="transmembrane region" description="Helical" evidence="6">
    <location>
        <begin position="2511"/>
        <end position="2534"/>
    </location>
</feature>
<dbReference type="InterPro" id="IPR022045">
    <property type="entry name" value="TcdB_toxin_mid/N"/>
</dbReference>
<dbReference type="NCBIfam" id="TIGR03696">
    <property type="entry name" value="Rhs_assc_core"/>
    <property type="match status" value="1"/>
</dbReference>
<keyword evidence="2" id="KW-0964">Secreted</keyword>
<evidence type="ECO:0000256" key="5">
    <source>
        <dbReference type="SAM" id="MobiDB-lite"/>
    </source>
</evidence>
<feature type="compositionally biased region" description="Basic and acidic residues" evidence="5">
    <location>
        <begin position="2245"/>
        <end position="2260"/>
    </location>
</feature>
<feature type="transmembrane region" description="Helical" evidence="6">
    <location>
        <begin position="2540"/>
        <end position="2560"/>
    </location>
</feature>
<gene>
    <name evidence="9" type="ORF">J2Z22_000363</name>
</gene>
<dbReference type="InterPro" id="IPR028994">
    <property type="entry name" value="Integrin_alpha_N"/>
</dbReference>
<evidence type="ECO:0000256" key="1">
    <source>
        <dbReference type="ARBA" id="ARBA00004613"/>
    </source>
</evidence>
<comment type="caution">
    <text evidence="9">The sequence shown here is derived from an EMBL/GenBank/DDBJ whole genome shotgun (WGS) entry which is preliminary data.</text>
</comment>
<dbReference type="InterPro" id="IPR050708">
    <property type="entry name" value="T6SS_VgrG/RHS"/>
</dbReference>
<dbReference type="PANTHER" id="PTHR32305:SF15">
    <property type="entry name" value="PROTEIN RHSA-RELATED"/>
    <property type="match status" value="1"/>
</dbReference>
<sequence length="2563" mass="280455">MIDNKPSGGNAGGPHAFSTPSLSLPKGGGAIRGISEKFAANPVTGAASMTVPLAFSPGRSGFGPQISLQHDSGLGNGPFGFGWTLSIPSITRRTDKGLPRYEDADESDVYLLSGSEDLVPVLRPDGSRYEESADGYTIHRYRPRIEGAFARIERWTDRATGQIHWRSFTPDNAAAIYGQSENSQIADPDEPAHVYSWLLCESRDDKGNAVLYEYAAENAANVDFTQANERSRSRTANRYLKRIQYGNSVPHTLQPDLNAAEWLFEAVFDYEEGHYEDPGPLQASGNGEEDPAGVKRLVHASVDPGSGWAARPDPFSSYRAGFEVRTYRRCRRMLMFHRFAELGSEPYLVRSTEFEYADFDYGGAARSVPAEAELAHQGSTRAASFLRAVTQAGYIRDESRPVTERDGVVYVPYIRQAMPPVEFEYSKLDIRPDIRELEPESVECPPPGFGAAASRWVDLNREGLPGILTEQARAWFYNPNLGGGRFGPREVVALRPAAADFPGGRQGLLDIEGNGRIGLAVLDGPAPGVYGRTGDGNWEPFSPFRQGPNISWDDPNLCFIDLDGDGRADVLITEDEAFTWYPSLGKEGFGPARLVRQHSGEELGPRLVLADGEQSIYLADLSGDGLTDLVRIRNGEICYWPNRGYGRFGAKVVMDGAPRFDLPDQFDQARIRLADLDGSGVTDLVYLGREGVCLYFNQSGNRWSGPVRLDALPLTGEELSSAAAVDLLGAGTACLVWSMSMPGEARRSIRYIDLAGGRKPHLLVRSINHLGGETEVQYAPSTAFYLADKLAGKPWATRLPLPVHVVERVESRDQITGHRLVNRYVYHHGYYDGDEREFRGFAMVERLDTESWTEEGGNEAAAINQPPVTTRTWYHTGASLDRERILHQLRGEYYRGEPLTPELVLPEELDDGEWKECLRALKGLPLRQEVYSFDGSEQAPHPYSAEEHTYELRLVQRQGEQRHAVCLPVGSETYTMQYERNPADPRIAHALNLETDEYGNPLKSCSVVYGRRTADPALPAEVTAGQRRLYITYAEADYTADIDRPTPASVYRLRAVFESRSYEITGLAPASGMFRLAELRDGIAGAAEIPYEALAGGPAPQKRLLSRSRTIYADDHLNPLPPGRQGTLGLIHQSYRLAFTPGVVASAYAGSVSEADFIQAGYVHLDGDENWWIRSGTAVYPANPAAHFYIPAGMKDIFGVETAADYDRYDLLVERVKVKQAAWNESAAVNDYRMLAPVMLTDPNKNRAAVEMDALGVVVKSAVMGKAGSGDGDSLADPTIRVEYDLFQWMKGRKPNYVRMLARERHGPANSRWQESYVYSDGNGGVVMAKRQANPGTALRAGPDGAAMEVDANPRWIGSGRTILNNKGNPVKQYEPYFSTTHEYEDERSLREIGVTPILYYDPLGRNLRTEYPDGTRTRIEFDPWHQKVYDANDTVMGSGWYAERGSPDPSAEPEPLSNPERRAAWLAARHADTPGVVRLDSLGRPFYTVTDYGDGKTAAVRSESDLTGRFTRMFDPLGREAASGFVSMAGSPVVGESAEKGRRWLFQNAAGALLRAWDEQGRHFRTEYDTLQRPVGIYVKEAGQAEILFSCIVYGDRHPAAEQLNLLGAVHQVFDQAGMVRLTEADFKGNPKRVERTLSNGYSHNVNWAVLLNQPDYTAIQAAASAELDTSEVFWASADYDAMNRPVQVTLPDHTVVKPVYNEANFLASLSAQIGGQGAFTEFLKNQDYDAKGRRLKALYGNEAYSRYFYDPRSFRLLNLVTFGSGDDPNSGALQNLHYSYDPVGNITQIKDEARQTHYFNNAVVHPDSLFRYDAAYQLIWAAGREHAGGVNDGIRSDTDLDFVPQLPHSNNAGAVRRYTEEYEYDLVGNITVLRHRYAAQAGIGGGWTRRYKYAYENDAVDGTNRLVSTSMPGDPDQGPYSGTYSYDAFGNMNRMPHLASLSWNFLDQLQRADLGGGGTAHYVYDLGGQRIRKVVERGGNLNLEWIYLGAVLIFRRRRRDTGELRFERRTVHISDNTGIIARADTKSRDEDGSDPANPLNLPLIRYLYSNHLGSAVLETDEDGKPVSYEEYHPYGTTAYRMARPGYDLSLKRYRFSGKERDEETGLYYFGARYYAPWLGRWTSGDPAGFAAGMNLYRYCSNNPVMWRDPSGTQEEHTDYSLKDLGLEGITDPKEFSGKLRARGYDFTGYDDKGKAASPDASGKGVGLAKRDGGNWDVGRWLKVPGAGDGTGGLNSPPGPGRAPPDESGPKAPSADKPETGSLGSGGTELSLAAPEAELFIWKHSFKNEGLKGSQRGFILQNLYTNNPRVWETDNVKDFDFEPPGGSKVQQIKSTDSTDAKYIRQFTRDATRAASDAVTANPTGTMAGKRPQAVMIAPTDAPKSVETAVDGALAGARKPIPNNPLDPEYVRGLPGLIGTAGKVLTVVGTGLSAFSLGADIARGDAAMGVGDALGTVGGGLEIYAMTTAGATVAGFSALTVGVAIGGLGIAVTSGVSGYRAYQAGDTKGAVAGGVGVLAGLAIAAGAIGILAGIAGAPLLLAAGAIAAVGVGIFHAGRFFDLW</sequence>
<evidence type="ECO:0000313" key="10">
    <source>
        <dbReference type="Proteomes" id="UP001248709"/>
    </source>
</evidence>
<feature type="region of interest" description="Disordered" evidence="5">
    <location>
        <begin position="1"/>
        <end position="24"/>
    </location>
</feature>
<dbReference type="PANTHER" id="PTHR32305">
    <property type="match status" value="1"/>
</dbReference>
<evidence type="ECO:0000259" key="7">
    <source>
        <dbReference type="Pfam" id="PF12255"/>
    </source>
</evidence>
<evidence type="ECO:0000313" key="9">
    <source>
        <dbReference type="EMBL" id="MDT3424851.1"/>
    </source>
</evidence>
<dbReference type="InterPro" id="IPR003284">
    <property type="entry name" value="Sal_SpvB"/>
</dbReference>
<dbReference type="EMBL" id="JAUSUY010000001">
    <property type="protein sequence ID" value="MDT3424851.1"/>
    <property type="molecule type" value="Genomic_DNA"/>
</dbReference>
<dbReference type="PRINTS" id="PR01341">
    <property type="entry name" value="SALSPVBPROT"/>
</dbReference>
<keyword evidence="4" id="KW-0843">Virulence</keyword>
<dbReference type="Pfam" id="PF03534">
    <property type="entry name" value="SpvB"/>
    <property type="match status" value="1"/>
</dbReference>
<dbReference type="Pfam" id="PF12255">
    <property type="entry name" value="TcdB_toxin_midC"/>
    <property type="match status" value="1"/>
</dbReference>
<proteinExistence type="predicted"/>
<dbReference type="RefSeq" id="WP_312000666.1">
    <property type="nucleotide sequence ID" value="NZ_JAUSUY010000001.1"/>
</dbReference>
<dbReference type="InterPro" id="IPR013517">
    <property type="entry name" value="FG-GAP"/>
</dbReference>
<keyword evidence="10" id="KW-1185">Reference proteome</keyword>
<keyword evidence="6" id="KW-1133">Transmembrane helix</keyword>
<evidence type="ECO:0000259" key="8">
    <source>
        <dbReference type="Pfam" id="PF12256"/>
    </source>
</evidence>
<evidence type="ECO:0000256" key="2">
    <source>
        <dbReference type="ARBA" id="ARBA00022525"/>
    </source>
</evidence>
<reference evidence="9 10" key="1">
    <citation type="submission" date="2023-07" db="EMBL/GenBank/DDBJ databases">
        <title>Genomic Encyclopedia of Type Strains, Phase IV (KMG-IV): sequencing the most valuable type-strain genomes for metagenomic binning, comparative biology and taxonomic classification.</title>
        <authorList>
            <person name="Goeker M."/>
        </authorList>
    </citation>
    <scope>NUCLEOTIDE SEQUENCE [LARGE SCALE GENOMIC DNA]</scope>
    <source>
        <strain evidence="9 10">T98</strain>
    </source>
</reference>
<name>A0ABU3H2C7_9BACL</name>
<comment type="subcellular location">
    <subcellularLocation>
        <location evidence="1">Secreted</location>
    </subcellularLocation>
</comment>
<accession>A0ABU3H2C7</accession>
<dbReference type="InterPro" id="IPR022044">
    <property type="entry name" value="TcdB_toxin_mid/C"/>
</dbReference>
<keyword evidence="3" id="KW-0732">Signal</keyword>
<keyword evidence="6" id="KW-0472">Membrane</keyword>
<feature type="domain" description="Insecticide toxin TcdB middle/N-terminal" evidence="8">
    <location>
        <begin position="722"/>
        <end position="876"/>
    </location>
</feature>
<dbReference type="Gene3D" id="2.180.10.10">
    <property type="entry name" value="RHS repeat-associated core"/>
    <property type="match status" value="1"/>
</dbReference>
<evidence type="ECO:0000256" key="4">
    <source>
        <dbReference type="ARBA" id="ARBA00023026"/>
    </source>
</evidence>
<feature type="region of interest" description="Disordered" evidence="5">
    <location>
        <begin position="2220"/>
        <end position="2270"/>
    </location>
</feature>
<organism evidence="9 10">
    <name type="scientific">Paenibacillus forsythiae</name>
    <dbReference type="NCBI Taxonomy" id="365616"/>
    <lineage>
        <taxon>Bacteria</taxon>
        <taxon>Bacillati</taxon>
        <taxon>Bacillota</taxon>
        <taxon>Bacilli</taxon>
        <taxon>Bacillales</taxon>
        <taxon>Paenibacillaceae</taxon>
        <taxon>Paenibacillus</taxon>
    </lineage>
</organism>